<comment type="caution">
    <text evidence="2">The sequence shown here is derived from an EMBL/GenBank/DDBJ whole genome shotgun (WGS) entry which is preliminary data.</text>
</comment>
<reference evidence="2 3" key="1">
    <citation type="submission" date="2024-05" db="EMBL/GenBank/DDBJ databases">
        <title>De novo assembly of an allotetraploid wild potato.</title>
        <authorList>
            <person name="Hosaka A.J."/>
        </authorList>
    </citation>
    <scope>NUCLEOTIDE SEQUENCE [LARGE SCALE GENOMIC DNA]</scope>
    <source>
        <tissue evidence="2">Young leaves</tissue>
    </source>
</reference>
<proteinExistence type="predicted"/>
<evidence type="ECO:0000256" key="1">
    <source>
        <dbReference type="SAM" id="MobiDB-lite"/>
    </source>
</evidence>
<protein>
    <submittedName>
        <fullName evidence="2">Uncharacterized protein</fullName>
    </submittedName>
</protein>
<evidence type="ECO:0000313" key="3">
    <source>
        <dbReference type="Proteomes" id="UP001627284"/>
    </source>
</evidence>
<gene>
    <name evidence="2" type="ORF">AABB24_032741</name>
</gene>
<dbReference type="Proteomes" id="UP001627284">
    <property type="component" value="Unassembled WGS sequence"/>
</dbReference>
<name>A0ABD2RL17_9SOLN</name>
<keyword evidence="3" id="KW-1185">Reference proteome</keyword>
<dbReference type="PANTHER" id="PTHR31923:SF35">
    <property type="entry name" value="BSD DOMAIN-CONTAINING PROTEIN"/>
    <property type="match status" value="1"/>
</dbReference>
<dbReference type="PANTHER" id="PTHR31923">
    <property type="entry name" value="BSD DOMAIN-CONTAINING PROTEIN"/>
    <property type="match status" value="1"/>
</dbReference>
<dbReference type="EMBL" id="JBJKTR010000019">
    <property type="protein sequence ID" value="KAL3332309.1"/>
    <property type="molecule type" value="Genomic_DNA"/>
</dbReference>
<accession>A0ABD2RL17</accession>
<feature type="region of interest" description="Disordered" evidence="1">
    <location>
        <begin position="47"/>
        <end position="80"/>
    </location>
</feature>
<feature type="compositionally biased region" description="Acidic residues" evidence="1">
    <location>
        <begin position="48"/>
        <end position="58"/>
    </location>
</feature>
<feature type="non-terminal residue" evidence="2">
    <location>
        <position position="1"/>
    </location>
</feature>
<dbReference type="AlphaFoldDB" id="A0ABD2RL17"/>
<organism evidence="2 3">
    <name type="scientific">Solanum stoloniferum</name>
    <dbReference type="NCBI Taxonomy" id="62892"/>
    <lineage>
        <taxon>Eukaryota</taxon>
        <taxon>Viridiplantae</taxon>
        <taxon>Streptophyta</taxon>
        <taxon>Embryophyta</taxon>
        <taxon>Tracheophyta</taxon>
        <taxon>Spermatophyta</taxon>
        <taxon>Magnoliopsida</taxon>
        <taxon>eudicotyledons</taxon>
        <taxon>Gunneridae</taxon>
        <taxon>Pentapetalae</taxon>
        <taxon>asterids</taxon>
        <taxon>lamiids</taxon>
        <taxon>Solanales</taxon>
        <taxon>Solanaceae</taxon>
        <taxon>Solanoideae</taxon>
        <taxon>Solaneae</taxon>
        <taxon>Solanum</taxon>
    </lineage>
</organism>
<sequence length="226" mass="25752">EAVLSFERNTLLSNVLFFLDPINFQSSLQLQVAMSWLPRSLANSLRLDEEEEQEEEEGDKDKTQNYHFSNSRGDEDSTYRERDLENRFDNTVGSFDVNEGGGVKEDLSELKQTLTRQLWGVASFLAPPPPPPPPPVPVVRTVKLDLNRIESVDRSNLSGESEKEYVGDYLGYSNYEEEEEVEDSVYDAVGVTNEALTFARNIAHHPETWLDFSLEEEEFDGMLSSF</sequence>
<evidence type="ECO:0000313" key="2">
    <source>
        <dbReference type="EMBL" id="KAL3332309.1"/>
    </source>
</evidence>